<evidence type="ECO:0008006" key="4">
    <source>
        <dbReference type="Google" id="ProtNLM"/>
    </source>
</evidence>
<name>A0ABX0I5V6_9FLAO</name>
<organism evidence="2 3">
    <name type="scientific">Flavobacterium difficile</name>
    <dbReference type="NCBI Taxonomy" id="2709659"/>
    <lineage>
        <taxon>Bacteria</taxon>
        <taxon>Pseudomonadati</taxon>
        <taxon>Bacteroidota</taxon>
        <taxon>Flavobacteriia</taxon>
        <taxon>Flavobacteriales</taxon>
        <taxon>Flavobacteriaceae</taxon>
        <taxon>Flavobacterium</taxon>
    </lineage>
</organism>
<keyword evidence="1" id="KW-0732">Signal</keyword>
<reference evidence="2 3" key="1">
    <citation type="submission" date="2020-02" db="EMBL/GenBank/DDBJ databases">
        <authorList>
            <person name="Chen W.-M."/>
        </authorList>
    </citation>
    <scope>NUCLEOTIDE SEQUENCE [LARGE SCALE GENOMIC DNA]</scope>
    <source>
        <strain evidence="2 3">KDG-16</strain>
    </source>
</reference>
<feature type="chain" id="PRO_5046403255" description="DUF3298 domain-containing protein" evidence="1">
    <location>
        <begin position="19"/>
        <end position="280"/>
    </location>
</feature>
<feature type="signal peptide" evidence="1">
    <location>
        <begin position="1"/>
        <end position="18"/>
    </location>
</feature>
<gene>
    <name evidence="2" type="ORF">G4D72_05035</name>
</gene>
<keyword evidence="3" id="KW-1185">Reference proteome</keyword>
<evidence type="ECO:0000313" key="2">
    <source>
        <dbReference type="EMBL" id="NHM01475.1"/>
    </source>
</evidence>
<dbReference type="Proteomes" id="UP000800984">
    <property type="component" value="Unassembled WGS sequence"/>
</dbReference>
<proteinExistence type="predicted"/>
<accession>A0ABX0I5V6</accession>
<protein>
    <recommendedName>
        <fullName evidence="4">DUF3298 domain-containing protein</fullName>
    </recommendedName>
</protein>
<dbReference type="EMBL" id="JAAJBT010000002">
    <property type="protein sequence ID" value="NHM01475.1"/>
    <property type="molecule type" value="Genomic_DNA"/>
</dbReference>
<evidence type="ECO:0000256" key="1">
    <source>
        <dbReference type="SAM" id="SignalP"/>
    </source>
</evidence>
<comment type="caution">
    <text evidence="2">The sequence shown here is derived from an EMBL/GenBank/DDBJ whole genome shotgun (WGS) entry which is preliminary data.</text>
</comment>
<sequence>MKKTLTLLLLVALTSVFAQTTPNTVDYKSNFNSEELEAIGKTIKDPIEKYEFYKHLYVVNEIERLRYIDENSELQLGELQKLPNSVLYDFVKKYLSEYTVVNEKPISVKDLDKKDEYEEFTLRDKINKVDKLFIEKDSTFTDSFNYLIYNSSGMCASYIEDFKRNIITIYGGCGTGASSHYTYVLFKNNEFIDLGNGYSKLTKSQFKKLTKAIKSIAKEYSSPADRSGAQFSQRPNGNFIITFRGFTEDDMGASGGSLEITYETTDLKTFIPTSVEVEKN</sequence>
<evidence type="ECO:0000313" key="3">
    <source>
        <dbReference type="Proteomes" id="UP000800984"/>
    </source>
</evidence>
<dbReference type="RefSeq" id="WP_166076529.1">
    <property type="nucleotide sequence ID" value="NZ_JAAJBT010000002.1"/>
</dbReference>